<evidence type="ECO:0000256" key="2">
    <source>
        <dbReference type="ARBA" id="ARBA00023125"/>
    </source>
</evidence>
<dbReference type="PANTHER" id="PTHR42756:SF1">
    <property type="entry name" value="TRANSCRIPTIONAL REPRESSOR OF EMRAB OPERON"/>
    <property type="match status" value="1"/>
</dbReference>
<evidence type="ECO:0000256" key="3">
    <source>
        <dbReference type="ARBA" id="ARBA00023163"/>
    </source>
</evidence>
<comment type="caution">
    <text evidence="5">The sequence shown here is derived from an EMBL/GenBank/DDBJ whole genome shotgun (WGS) entry which is preliminary data.</text>
</comment>
<dbReference type="Proteomes" id="UP000690515">
    <property type="component" value="Unassembled WGS sequence"/>
</dbReference>
<keyword evidence="3" id="KW-0804">Transcription</keyword>
<protein>
    <submittedName>
        <fullName evidence="5">MarR family transcriptional regulator</fullName>
    </submittedName>
</protein>
<dbReference type="PRINTS" id="PR00598">
    <property type="entry name" value="HTHMARR"/>
</dbReference>
<proteinExistence type="predicted"/>
<dbReference type="PROSITE" id="PS01117">
    <property type="entry name" value="HTH_MARR_1"/>
    <property type="match status" value="1"/>
</dbReference>
<evidence type="ECO:0000259" key="4">
    <source>
        <dbReference type="PROSITE" id="PS50995"/>
    </source>
</evidence>
<organism evidence="5 6">
    <name type="scientific">Zooshikella harenae</name>
    <dbReference type="NCBI Taxonomy" id="2827238"/>
    <lineage>
        <taxon>Bacteria</taxon>
        <taxon>Pseudomonadati</taxon>
        <taxon>Pseudomonadota</taxon>
        <taxon>Gammaproteobacteria</taxon>
        <taxon>Oceanospirillales</taxon>
        <taxon>Zooshikellaceae</taxon>
        <taxon>Zooshikella</taxon>
    </lineage>
</organism>
<keyword evidence="6" id="KW-1185">Reference proteome</keyword>
<sequence length="173" mass="19540">MKNNNLQADDIDRLVSQWQQQGVSDDLLPMAIYGRLTRIYKQLERAVQQCHGACGLKPGEFDVLATLRRSGEPFSLSPTQLYQSMLLSSGAMTNRLDKLEEKGLIERSHCSDDRRSVLVKLTNEGEALIDDAFQCHLSLQRDFIAKLSTSDQESLNSLLKCWLAELSDEHKIS</sequence>
<evidence type="ECO:0000313" key="5">
    <source>
        <dbReference type="EMBL" id="MBU2713819.1"/>
    </source>
</evidence>
<keyword evidence="2" id="KW-0238">DNA-binding</keyword>
<dbReference type="Pfam" id="PF01047">
    <property type="entry name" value="MarR"/>
    <property type="match status" value="1"/>
</dbReference>
<evidence type="ECO:0000313" key="6">
    <source>
        <dbReference type="Proteomes" id="UP000690515"/>
    </source>
</evidence>
<accession>A0ABS5ZIL3</accession>
<name>A0ABS5ZIL3_9GAMM</name>
<dbReference type="InterPro" id="IPR036390">
    <property type="entry name" value="WH_DNA-bd_sf"/>
</dbReference>
<evidence type="ECO:0000256" key="1">
    <source>
        <dbReference type="ARBA" id="ARBA00023015"/>
    </source>
</evidence>
<gene>
    <name evidence="5" type="ORF">KCG35_22455</name>
</gene>
<dbReference type="PROSITE" id="PS50995">
    <property type="entry name" value="HTH_MARR_2"/>
    <property type="match status" value="1"/>
</dbReference>
<dbReference type="Gene3D" id="1.10.10.10">
    <property type="entry name" value="Winged helix-like DNA-binding domain superfamily/Winged helix DNA-binding domain"/>
    <property type="match status" value="1"/>
</dbReference>
<dbReference type="SUPFAM" id="SSF46785">
    <property type="entry name" value="Winged helix' DNA-binding domain"/>
    <property type="match status" value="1"/>
</dbReference>
<dbReference type="InterPro" id="IPR023187">
    <property type="entry name" value="Tscrpt_reg_MarR-type_CS"/>
</dbReference>
<feature type="domain" description="HTH marR-type" evidence="4">
    <location>
        <begin position="29"/>
        <end position="164"/>
    </location>
</feature>
<keyword evidence="1" id="KW-0805">Transcription regulation</keyword>
<dbReference type="PANTHER" id="PTHR42756">
    <property type="entry name" value="TRANSCRIPTIONAL REGULATOR, MARR"/>
    <property type="match status" value="1"/>
</dbReference>
<dbReference type="EMBL" id="JAGSOY010000107">
    <property type="protein sequence ID" value="MBU2713819.1"/>
    <property type="molecule type" value="Genomic_DNA"/>
</dbReference>
<reference evidence="5 6" key="1">
    <citation type="submission" date="2021-04" db="EMBL/GenBank/DDBJ databases">
        <authorList>
            <person name="Pira H."/>
            <person name="Risdian C."/>
            <person name="Wink J."/>
        </authorList>
    </citation>
    <scope>NUCLEOTIDE SEQUENCE [LARGE SCALE GENOMIC DNA]</scope>
    <source>
        <strain evidence="5 6">WH53</strain>
    </source>
</reference>
<dbReference type="InterPro" id="IPR036388">
    <property type="entry name" value="WH-like_DNA-bd_sf"/>
</dbReference>
<dbReference type="InterPro" id="IPR000835">
    <property type="entry name" value="HTH_MarR-typ"/>
</dbReference>
<dbReference type="RefSeq" id="WP_215822101.1">
    <property type="nucleotide sequence ID" value="NZ_JAGSOY010000107.1"/>
</dbReference>
<dbReference type="SMART" id="SM00347">
    <property type="entry name" value="HTH_MARR"/>
    <property type="match status" value="1"/>
</dbReference>